<protein>
    <recommendedName>
        <fullName evidence="3">Secretion system C-terminal sorting domain-containing protein</fullName>
    </recommendedName>
</protein>
<dbReference type="InterPro" id="IPR013783">
    <property type="entry name" value="Ig-like_fold"/>
</dbReference>
<evidence type="ECO:0000313" key="2">
    <source>
        <dbReference type="Proteomes" id="UP000036520"/>
    </source>
</evidence>
<dbReference type="AlphaFoldDB" id="A0A0H4P929"/>
<dbReference type="STRING" id="320787.CA2015_1210"/>
<dbReference type="Gene3D" id="2.60.40.10">
    <property type="entry name" value="Immunoglobulins"/>
    <property type="match status" value="1"/>
</dbReference>
<dbReference type="Proteomes" id="UP000036520">
    <property type="component" value="Chromosome"/>
</dbReference>
<dbReference type="KEGG" id="camu:CA2015_1210"/>
<evidence type="ECO:0008006" key="3">
    <source>
        <dbReference type="Google" id="ProtNLM"/>
    </source>
</evidence>
<sequence length="182" mass="20881">MDYYVIETSAGNLINWQTATEKDNNKYNVWRSFNPTKAFTKIVEIYSKGSGLNPTNYSFFDSLSYHQKLVYYRVVQVDFDGETVSTSVIRLKRKMSKVDAFTVFPKPQRAGEITFLLHPAREKKQVFFDLKNNAGNTLFTEEGPLQDIAEVISLKLALIPAGMYFIYLHSTGVAKVIKWIKD</sequence>
<accession>A0A0H4P929</accession>
<proteinExistence type="predicted"/>
<keyword evidence="2" id="KW-1185">Reference proteome</keyword>
<reference evidence="1 2" key="1">
    <citation type="submission" date="2015-07" db="EMBL/GenBank/DDBJ databases">
        <authorList>
            <person name="Kim K.M."/>
        </authorList>
    </citation>
    <scope>NUCLEOTIDE SEQUENCE [LARGE SCALE GENOMIC DNA]</scope>
    <source>
        <strain evidence="1 2">KCTC 12363</strain>
    </source>
</reference>
<name>A0A0H4P929_9BACT</name>
<gene>
    <name evidence="1" type="ORF">CA2015_1210</name>
</gene>
<evidence type="ECO:0000313" key="1">
    <source>
        <dbReference type="EMBL" id="AKP50659.1"/>
    </source>
</evidence>
<dbReference type="RefSeq" id="WP_048641083.1">
    <property type="nucleotide sequence ID" value="NZ_CP012040.1"/>
</dbReference>
<organism evidence="1 2">
    <name type="scientific">Cyclobacterium amurskyense</name>
    <dbReference type="NCBI Taxonomy" id="320787"/>
    <lineage>
        <taxon>Bacteria</taxon>
        <taxon>Pseudomonadati</taxon>
        <taxon>Bacteroidota</taxon>
        <taxon>Cytophagia</taxon>
        <taxon>Cytophagales</taxon>
        <taxon>Cyclobacteriaceae</taxon>
        <taxon>Cyclobacterium</taxon>
    </lineage>
</organism>
<dbReference type="EMBL" id="CP012040">
    <property type="protein sequence ID" value="AKP50659.1"/>
    <property type="molecule type" value="Genomic_DNA"/>
</dbReference>